<dbReference type="AlphaFoldDB" id="A0A5N6MFC6"/>
<dbReference type="EMBL" id="VTFX01000005">
    <property type="protein sequence ID" value="KAD3515162.1"/>
    <property type="molecule type" value="Genomic_DNA"/>
</dbReference>
<dbReference type="Proteomes" id="UP000326852">
    <property type="component" value="Unassembled WGS sequence"/>
</dbReference>
<organism evidence="2 3">
    <name type="scientific">Arthrobacter yangruifuii</name>
    <dbReference type="NCBI Taxonomy" id="2606616"/>
    <lineage>
        <taxon>Bacteria</taxon>
        <taxon>Bacillati</taxon>
        <taxon>Actinomycetota</taxon>
        <taxon>Actinomycetes</taxon>
        <taxon>Micrococcales</taxon>
        <taxon>Micrococcaceae</taxon>
        <taxon>Arthrobacter</taxon>
    </lineage>
</organism>
<dbReference type="RefSeq" id="WP_152272820.1">
    <property type="nucleotide sequence ID" value="NZ_VTFX01000005.1"/>
</dbReference>
<dbReference type="Pfam" id="PF12146">
    <property type="entry name" value="Hydrolase_4"/>
    <property type="match status" value="1"/>
</dbReference>
<dbReference type="InterPro" id="IPR053145">
    <property type="entry name" value="AB_hydrolase_Est10"/>
</dbReference>
<evidence type="ECO:0000259" key="1">
    <source>
        <dbReference type="Pfam" id="PF12146"/>
    </source>
</evidence>
<reference evidence="2 3" key="1">
    <citation type="submission" date="2019-08" db="EMBL/GenBank/DDBJ databases">
        <title>Arthrobacter sp. nov., isolated from plateau pika and Tibetan wild ass.</title>
        <authorList>
            <person name="Ge Y."/>
        </authorList>
    </citation>
    <scope>NUCLEOTIDE SEQUENCE [LARGE SCALE GENOMIC DNA]</scope>
    <source>
        <strain evidence="2 3">785</strain>
    </source>
</reference>
<dbReference type="PANTHER" id="PTHR43265:SF1">
    <property type="entry name" value="ESTERASE ESTD"/>
    <property type="match status" value="1"/>
</dbReference>
<feature type="domain" description="Serine aminopeptidase S33" evidence="1">
    <location>
        <begin position="28"/>
        <end position="139"/>
    </location>
</feature>
<evidence type="ECO:0000313" key="2">
    <source>
        <dbReference type="EMBL" id="KAD3515162.1"/>
    </source>
</evidence>
<dbReference type="PANTHER" id="PTHR43265">
    <property type="entry name" value="ESTERASE ESTD"/>
    <property type="match status" value="1"/>
</dbReference>
<name>A0A5N6MFC6_9MICC</name>
<proteinExistence type="predicted"/>
<keyword evidence="3" id="KW-1185">Reference proteome</keyword>
<sequence>MPSFESVSFPGVNGTTLAGTLDVPDGGARAWAVFCHGFTLGKNSAAASRISKALAGHGIGVLRYDAAGLGGSTGDWEDGSFSTKVADVRSACAFLAGSGRPVSLLIGHSLGGAAVLAAASEVDGLDAVVTIAAPFSPSHVLHLFESELDRIREQGSASVDLGGGELEIRRHLIEDLRSHDLTDSIRELHLPLLVMHSPTDNTVGIDNASEIFRTARHPRNFISLEGSDHLMVERAQTSRAAAIIAAWAGTYLDLPADA</sequence>
<comment type="caution">
    <text evidence="2">The sequence shown here is derived from an EMBL/GenBank/DDBJ whole genome shotgun (WGS) entry which is preliminary data.</text>
</comment>
<evidence type="ECO:0000313" key="3">
    <source>
        <dbReference type="Proteomes" id="UP000326852"/>
    </source>
</evidence>
<dbReference type="InterPro" id="IPR022742">
    <property type="entry name" value="Hydrolase_4"/>
</dbReference>
<dbReference type="GO" id="GO:0052689">
    <property type="term" value="F:carboxylic ester hydrolase activity"/>
    <property type="evidence" value="ECO:0007669"/>
    <property type="project" value="TreeGrafter"/>
</dbReference>
<protein>
    <submittedName>
        <fullName evidence="2">Alpha/beta fold hydrolase</fullName>
    </submittedName>
</protein>
<dbReference type="InterPro" id="IPR029058">
    <property type="entry name" value="AB_hydrolase_fold"/>
</dbReference>
<accession>A0A5N6MFC6</accession>
<dbReference type="SUPFAM" id="SSF53474">
    <property type="entry name" value="alpha/beta-Hydrolases"/>
    <property type="match status" value="1"/>
</dbReference>
<gene>
    <name evidence="2" type="ORF">GD627_12765</name>
</gene>
<dbReference type="Gene3D" id="3.40.50.1820">
    <property type="entry name" value="alpha/beta hydrolase"/>
    <property type="match status" value="1"/>
</dbReference>
<keyword evidence="2" id="KW-0378">Hydrolase</keyword>